<organism evidence="2 3">
    <name type="scientific">Panicum virgatum</name>
    <name type="common">Blackwell switchgrass</name>
    <dbReference type="NCBI Taxonomy" id="38727"/>
    <lineage>
        <taxon>Eukaryota</taxon>
        <taxon>Viridiplantae</taxon>
        <taxon>Streptophyta</taxon>
        <taxon>Embryophyta</taxon>
        <taxon>Tracheophyta</taxon>
        <taxon>Spermatophyta</taxon>
        <taxon>Magnoliopsida</taxon>
        <taxon>Liliopsida</taxon>
        <taxon>Poales</taxon>
        <taxon>Poaceae</taxon>
        <taxon>PACMAD clade</taxon>
        <taxon>Panicoideae</taxon>
        <taxon>Panicodae</taxon>
        <taxon>Paniceae</taxon>
        <taxon>Panicinae</taxon>
        <taxon>Panicum</taxon>
        <taxon>Panicum sect. Hiantes</taxon>
    </lineage>
</organism>
<reference evidence="2" key="1">
    <citation type="submission" date="2020-05" db="EMBL/GenBank/DDBJ databases">
        <title>WGS assembly of Panicum virgatum.</title>
        <authorList>
            <person name="Lovell J.T."/>
            <person name="Jenkins J."/>
            <person name="Shu S."/>
            <person name="Juenger T.E."/>
            <person name="Schmutz J."/>
        </authorList>
    </citation>
    <scope>NUCLEOTIDE SEQUENCE</scope>
    <source>
        <strain evidence="2">AP13</strain>
    </source>
</reference>
<feature type="region of interest" description="Disordered" evidence="1">
    <location>
        <begin position="1"/>
        <end position="22"/>
    </location>
</feature>
<evidence type="ECO:0000313" key="3">
    <source>
        <dbReference type="Proteomes" id="UP000823388"/>
    </source>
</evidence>
<protein>
    <submittedName>
        <fullName evidence="2">Uncharacterized protein</fullName>
    </submittedName>
</protein>
<dbReference type="EMBL" id="CM029040">
    <property type="protein sequence ID" value="KAG2632187.1"/>
    <property type="molecule type" value="Genomic_DNA"/>
</dbReference>
<dbReference type="AlphaFoldDB" id="A0A8T0VCY0"/>
<keyword evidence="3" id="KW-1185">Reference proteome</keyword>
<gene>
    <name evidence="2" type="ORF">PVAP13_2NG068992</name>
</gene>
<accession>A0A8T0VCY0</accession>
<evidence type="ECO:0000256" key="1">
    <source>
        <dbReference type="SAM" id="MobiDB-lite"/>
    </source>
</evidence>
<dbReference type="Proteomes" id="UP000823388">
    <property type="component" value="Chromosome 2N"/>
</dbReference>
<name>A0A8T0VCY0_PANVG</name>
<evidence type="ECO:0000313" key="2">
    <source>
        <dbReference type="EMBL" id="KAG2632187.1"/>
    </source>
</evidence>
<comment type="caution">
    <text evidence="2">The sequence shown here is derived from an EMBL/GenBank/DDBJ whole genome shotgun (WGS) entry which is preliminary data.</text>
</comment>
<sequence>MAVVTRPRTPFTATAVTPSEPPPSSCWLLALGLTWALMALRMASTSELWDTSLVWSSWPRRADGAEEGLHGGELVVDVLEVAVDAPDQGVLLGEEAAQLAQEGPHGRLRGAHHELHCRRPLPSYLCCCCCW</sequence>
<proteinExistence type="predicted"/>